<dbReference type="EMBL" id="CP006365">
    <property type="protein sequence ID" value="AGU15584.1"/>
    <property type="molecule type" value="Genomic_DNA"/>
</dbReference>
<sequence length="147" mass="16275">MFIPAGNLETMSDTPSHHKRRAATDYTSTNYCIAWAGAWWAVLLAVIVVSFTTGSFADSPSNYLHLGVSLMVYVIQTLAVFGPRAKSPAAKLYQDNVLYYALGLMFALAMLPQNGLVATIRLVFSLVVLVVAVRYFRAARRLRAEQR</sequence>
<feature type="transmembrane region" description="Helical" evidence="1">
    <location>
        <begin position="63"/>
        <end position="85"/>
    </location>
</feature>
<keyword evidence="1" id="KW-1133">Transmembrane helix</keyword>
<feature type="transmembrane region" description="Helical" evidence="1">
    <location>
        <begin position="29"/>
        <end position="51"/>
    </location>
</feature>
<dbReference type="HOGENOM" id="CLU_1764929_0_0_11"/>
<feature type="transmembrane region" description="Helical" evidence="1">
    <location>
        <begin position="97"/>
        <end position="113"/>
    </location>
</feature>
<evidence type="ECO:0000313" key="3">
    <source>
        <dbReference type="Proteomes" id="UP000016943"/>
    </source>
</evidence>
<dbReference type="Proteomes" id="UP000016943">
    <property type="component" value="Chromosome"/>
</dbReference>
<organism evidence="2 3">
    <name type="scientific">Corynebacterium argentoratense DSM 44202</name>
    <dbReference type="NCBI Taxonomy" id="1348662"/>
    <lineage>
        <taxon>Bacteria</taxon>
        <taxon>Bacillati</taxon>
        <taxon>Actinomycetota</taxon>
        <taxon>Actinomycetes</taxon>
        <taxon>Mycobacteriales</taxon>
        <taxon>Corynebacteriaceae</taxon>
        <taxon>Corynebacterium</taxon>
    </lineage>
</organism>
<protein>
    <submittedName>
        <fullName evidence="2">Uncharacterized protein</fullName>
    </submittedName>
</protein>
<keyword evidence="1" id="KW-0472">Membrane</keyword>
<proteinExistence type="predicted"/>
<dbReference type="AlphaFoldDB" id="U3GW59"/>
<feature type="transmembrane region" description="Helical" evidence="1">
    <location>
        <begin position="119"/>
        <end position="137"/>
    </location>
</feature>
<dbReference type="PATRIC" id="fig|1348662.3.peg.1440"/>
<name>U3GW59_9CORY</name>
<dbReference type="KEGG" id="caz:CARG_07320"/>
<evidence type="ECO:0000256" key="1">
    <source>
        <dbReference type="SAM" id="Phobius"/>
    </source>
</evidence>
<gene>
    <name evidence="2" type="ORF">CARG_07320</name>
</gene>
<keyword evidence="3" id="KW-1185">Reference proteome</keyword>
<reference evidence="2 3" key="1">
    <citation type="journal article" date="2013" name="Genome Announc.">
        <title>Whole-Genome Sequence of the Clinical Strain Corynebacterium argentoratense DSM 44202, Isolated from a Human Throat Specimen.</title>
        <authorList>
            <person name="Bomholt C."/>
            <person name="Glaub A."/>
            <person name="Gravermann K."/>
            <person name="Albersmeier A."/>
            <person name="Brinkrolf K."/>
            <person name="Ruckert C."/>
            <person name="Tauch A."/>
        </authorList>
    </citation>
    <scope>NUCLEOTIDE SEQUENCE [LARGE SCALE GENOMIC DNA]</scope>
    <source>
        <strain evidence="2">DSM 44202</strain>
    </source>
</reference>
<accession>U3GW59</accession>
<keyword evidence="1" id="KW-0812">Transmembrane</keyword>
<evidence type="ECO:0000313" key="2">
    <source>
        <dbReference type="EMBL" id="AGU15584.1"/>
    </source>
</evidence>